<name>A0A6J3L4H4_9HYME</name>
<dbReference type="KEGG" id="bvk:117239019"/>
<evidence type="ECO:0000256" key="1">
    <source>
        <dbReference type="SAM" id="MobiDB-lite"/>
    </source>
</evidence>
<dbReference type="GeneID" id="117239019"/>
<protein>
    <submittedName>
        <fullName evidence="3">Uncharacterized protein LOC117239019</fullName>
    </submittedName>
</protein>
<dbReference type="Proteomes" id="UP000504631">
    <property type="component" value="Unplaced"/>
</dbReference>
<proteinExistence type="predicted"/>
<sequence length="352" mass="39666">MAGETVQVGSQMKYLGLVIDSQWTFEPHFDSLIPKVSVVANAIGEAGDAVRRLYEGVVRSRVMYGAPVWADDLMASRRSILLLRRLHRVTAIRIIRVWHLGKDQTEQAAPNDIGTAEEDTWDLWRSQLIEEGGEHRGAEAVLPNWEAWRSRHGLPLTFRLTQVLTGHGVFSEFLKRIGRETTDICHHCGEGRDTAQHTLELCPAWELPRYTLRHAIGGTLTTPPPPAIVEAMLRGPQEYEAVRLFCKRVMLAKELRGRRRSGRATLTKGHNRRRRVASSNPRPAKYICKRMEKPKSLLKVIYKMQAPSPPVSLALLWVYLLGVLGKGVLGVIKHTAGPDDRLAAGYAPQWRF</sequence>
<keyword evidence="2" id="KW-1185">Reference proteome</keyword>
<organism evidence="2 3">
    <name type="scientific">Bombus vosnesenskii</name>
    <dbReference type="NCBI Taxonomy" id="207650"/>
    <lineage>
        <taxon>Eukaryota</taxon>
        <taxon>Metazoa</taxon>
        <taxon>Ecdysozoa</taxon>
        <taxon>Arthropoda</taxon>
        <taxon>Hexapoda</taxon>
        <taxon>Insecta</taxon>
        <taxon>Pterygota</taxon>
        <taxon>Neoptera</taxon>
        <taxon>Endopterygota</taxon>
        <taxon>Hymenoptera</taxon>
        <taxon>Apocrita</taxon>
        <taxon>Aculeata</taxon>
        <taxon>Apoidea</taxon>
        <taxon>Anthophila</taxon>
        <taxon>Apidae</taxon>
        <taxon>Bombus</taxon>
        <taxon>Pyrobombus</taxon>
    </lineage>
</organism>
<dbReference type="AlphaFoldDB" id="A0A6J3L4H4"/>
<accession>A0A6J3L4H4</accession>
<feature type="region of interest" description="Disordered" evidence="1">
    <location>
        <begin position="260"/>
        <end position="280"/>
    </location>
</feature>
<gene>
    <name evidence="3" type="primary">LOC117239019</name>
</gene>
<reference evidence="3" key="1">
    <citation type="submission" date="2025-08" db="UniProtKB">
        <authorList>
            <consortium name="RefSeq"/>
        </authorList>
    </citation>
    <scope>IDENTIFICATION</scope>
    <source>
        <tissue evidence="3">Muscle</tissue>
    </source>
</reference>
<evidence type="ECO:0000313" key="2">
    <source>
        <dbReference type="Proteomes" id="UP000504631"/>
    </source>
</evidence>
<dbReference type="RefSeq" id="XP_033360170.1">
    <property type="nucleotide sequence ID" value="XM_033504279.1"/>
</dbReference>
<evidence type="ECO:0000313" key="3">
    <source>
        <dbReference type="RefSeq" id="XP_033360170.1"/>
    </source>
</evidence>